<dbReference type="GO" id="GO:0004497">
    <property type="term" value="F:monooxygenase activity"/>
    <property type="evidence" value="ECO:0007669"/>
    <property type="project" value="InterPro"/>
</dbReference>
<keyword evidence="4 18" id="KW-0812">Transmembrane</keyword>
<evidence type="ECO:0000256" key="16">
    <source>
        <dbReference type="ARBA" id="ARBA00038892"/>
    </source>
</evidence>
<accession>A0A167RUZ9</accession>
<dbReference type="FunFam" id="1.20.120.1630:FF:000003">
    <property type="entry name" value="C-24(28) sterol reductase"/>
    <property type="match status" value="1"/>
</dbReference>
<dbReference type="Gene3D" id="1.10.630.10">
    <property type="entry name" value="Cytochrome P450"/>
    <property type="match status" value="1"/>
</dbReference>
<feature type="transmembrane region" description="Helical" evidence="18">
    <location>
        <begin position="508"/>
        <end position="527"/>
    </location>
</feature>
<gene>
    <name evidence="20" type="ORF">EN45_050040</name>
</gene>
<evidence type="ECO:0000256" key="5">
    <source>
        <dbReference type="ARBA" id="ARBA00022824"/>
    </source>
</evidence>
<dbReference type="GO" id="GO:0005789">
    <property type="term" value="C:endoplasmic reticulum membrane"/>
    <property type="evidence" value="ECO:0007669"/>
    <property type="project" value="UniProtKB-SubCell"/>
</dbReference>
<keyword evidence="14 18" id="KW-0753">Steroid metabolism</keyword>
<keyword evidence="8 18" id="KW-1133">Transmembrane helix</keyword>
<keyword evidence="13 18" id="KW-1207">Sterol metabolism</keyword>
<dbReference type="GO" id="GO:0020037">
    <property type="term" value="F:heme binding"/>
    <property type="evidence" value="ECO:0007669"/>
    <property type="project" value="InterPro"/>
</dbReference>
<dbReference type="PANTHER" id="PTHR21257:SF31">
    <property type="entry name" value="DELTA(24(24(1)))-STEROL REDUCTASE ERG4"/>
    <property type="match status" value="1"/>
</dbReference>
<dbReference type="AlphaFoldDB" id="A0A167RUZ9"/>
<protein>
    <recommendedName>
        <fullName evidence="16 18">Delta(24(24(1)))-sterol reductase</fullName>
        <ecNumber evidence="16 18">1.3.1.71</ecNumber>
    </recommendedName>
    <alternativeName>
        <fullName evidence="18">C-24(28) sterol reductase</fullName>
    </alternativeName>
    <alternativeName>
        <fullName evidence="18">Sterol Delta(24(28))-reductase</fullName>
    </alternativeName>
</protein>
<dbReference type="EMBL" id="CM002799">
    <property type="protein sequence ID" value="KZN86477.1"/>
    <property type="molecule type" value="Genomic_DNA"/>
</dbReference>
<keyword evidence="7 18" id="KW-0752">Steroid biosynthesis</keyword>
<evidence type="ECO:0000256" key="17">
    <source>
        <dbReference type="ARBA" id="ARBA00048918"/>
    </source>
</evidence>
<dbReference type="GO" id="GO:0016705">
    <property type="term" value="F:oxidoreductase activity, acting on paired donors, with incorporation or reduction of molecular oxygen"/>
    <property type="evidence" value="ECO:0007669"/>
    <property type="project" value="InterPro"/>
</dbReference>
<evidence type="ECO:0000256" key="15">
    <source>
        <dbReference type="ARBA" id="ARBA00029435"/>
    </source>
</evidence>
<feature type="transmembrane region" description="Helical" evidence="18">
    <location>
        <begin position="233"/>
        <end position="250"/>
    </location>
</feature>
<reference evidence="20" key="1">
    <citation type="journal article" date="2014" name="Genome Announc.">
        <title>Complete sequencing and chromosome-scale genome assembly of the industrial progenitor strain P2niaD18 from the penicillin producer Penicillium chrysogenum.</title>
        <authorList>
            <person name="Specht T."/>
            <person name="Dahlmann T.A."/>
            <person name="Zadra I."/>
            <person name="Kurnsteiner H."/>
            <person name="Kuck U."/>
        </authorList>
    </citation>
    <scope>NUCLEOTIDE SEQUENCE [LARGE SCALE GENOMIC DNA]</scope>
    <source>
        <strain evidence="20">P2niaD18</strain>
    </source>
</reference>
<name>A0A167RUZ9_PENCH</name>
<dbReference type="Pfam" id="PF00067">
    <property type="entry name" value="p450"/>
    <property type="match status" value="1"/>
</dbReference>
<keyword evidence="5" id="KW-0256">Endoplasmic reticulum</keyword>
<evidence type="ECO:0000256" key="11">
    <source>
        <dbReference type="ARBA" id="ARBA00023098"/>
    </source>
</evidence>
<feature type="transmembrane region" description="Helical" evidence="18">
    <location>
        <begin position="424"/>
        <end position="441"/>
    </location>
</feature>
<keyword evidence="12 18" id="KW-0472">Membrane</keyword>
<evidence type="ECO:0000256" key="9">
    <source>
        <dbReference type="ARBA" id="ARBA00023002"/>
    </source>
</evidence>
<feature type="compositionally biased region" description="Polar residues" evidence="19">
    <location>
        <begin position="1"/>
        <end position="10"/>
    </location>
</feature>
<keyword evidence="9 18" id="KW-0560">Oxidoreductase</keyword>
<keyword evidence="6" id="KW-0521">NADP</keyword>
<evidence type="ECO:0000256" key="19">
    <source>
        <dbReference type="SAM" id="MobiDB-lite"/>
    </source>
</evidence>
<comment type="similarity">
    <text evidence="2 18">Belongs to the ERG4/ERG24 family.</text>
</comment>
<evidence type="ECO:0000256" key="4">
    <source>
        <dbReference type="ARBA" id="ARBA00022692"/>
    </source>
</evidence>
<evidence type="ECO:0000256" key="7">
    <source>
        <dbReference type="ARBA" id="ARBA00022955"/>
    </source>
</evidence>
<feature type="region of interest" description="Disordered" evidence="19">
    <location>
        <begin position="1"/>
        <end position="29"/>
    </location>
</feature>
<dbReference type="PROSITE" id="PS01018">
    <property type="entry name" value="STEROL_REDUCT_2"/>
    <property type="match status" value="1"/>
</dbReference>
<dbReference type="GO" id="GO:0043386">
    <property type="term" value="P:mycotoxin biosynthetic process"/>
    <property type="evidence" value="ECO:0007669"/>
    <property type="project" value="UniProtKB-ARBA"/>
</dbReference>
<comment type="pathway">
    <text evidence="15 18">Steroid metabolism; ergosterol biosynthesis.</text>
</comment>
<comment type="subcellular location">
    <subcellularLocation>
        <location evidence="1">Endoplasmic reticulum membrane</location>
        <topology evidence="1">Multi-pass membrane protein</topology>
    </subcellularLocation>
</comment>
<keyword evidence="3 18" id="KW-0444">Lipid biosynthesis</keyword>
<dbReference type="InterPro" id="IPR018083">
    <property type="entry name" value="Sterol_reductase_CS"/>
</dbReference>
<dbReference type="InterPro" id="IPR001171">
    <property type="entry name" value="ERG24_DHCR-like"/>
</dbReference>
<dbReference type="InterPro" id="IPR001128">
    <property type="entry name" value="Cyt_P450"/>
</dbReference>
<dbReference type="EC" id="1.3.1.71" evidence="16 18"/>
<evidence type="ECO:0000256" key="10">
    <source>
        <dbReference type="ARBA" id="ARBA00023011"/>
    </source>
</evidence>
<evidence type="ECO:0000256" key="8">
    <source>
        <dbReference type="ARBA" id="ARBA00022989"/>
    </source>
</evidence>
<evidence type="ECO:0000256" key="3">
    <source>
        <dbReference type="ARBA" id="ARBA00022516"/>
    </source>
</evidence>
<feature type="transmembrane region" description="Helical" evidence="18">
    <location>
        <begin position="138"/>
        <end position="165"/>
    </location>
</feature>
<proteinExistence type="inferred from homology"/>
<keyword evidence="10 18" id="KW-0756">Sterol biosynthesis</keyword>
<dbReference type="Pfam" id="PF01222">
    <property type="entry name" value="ERG4_ERG24"/>
    <property type="match status" value="1"/>
</dbReference>
<evidence type="ECO:0000256" key="2">
    <source>
        <dbReference type="ARBA" id="ARBA00005402"/>
    </source>
</evidence>
<organism evidence="20">
    <name type="scientific">Penicillium chrysogenum</name>
    <name type="common">Penicillium notatum</name>
    <dbReference type="NCBI Taxonomy" id="5076"/>
    <lineage>
        <taxon>Eukaryota</taxon>
        <taxon>Fungi</taxon>
        <taxon>Dikarya</taxon>
        <taxon>Ascomycota</taxon>
        <taxon>Pezizomycotina</taxon>
        <taxon>Eurotiomycetes</taxon>
        <taxon>Eurotiomycetidae</taxon>
        <taxon>Eurotiales</taxon>
        <taxon>Aspergillaceae</taxon>
        <taxon>Penicillium</taxon>
        <taxon>Penicillium chrysogenum species complex</taxon>
    </lineage>
</organism>
<sequence length="922" mass="105698">MAVSQRTTGATAPLAKGVKQNEPKNASKFTDGASDEFEFGGSVGATLLMTGFPLLMWYMWIGATYYDGMLPLPESNQTWADFGRHLCQLVYEGAYPTAKAWAIYWTFFVMEALMYCYMPGVSNFGRPLRHEGGKRLPYYCSAYCSFYATLAIAATLHFTGVFPLYTLIDDFGPIMSVSILSGFLNSFIVYIQAIVRGRTHRLSGSPIYDFFMGAELNPRVGILDFKMFYEVRIPWFILFLITCSVAARQYETYGYVSAEVVFLTGAHYLYTNACAKAEEMITTTWDMYFEKLGFLLTFWNMAGVPFTYCHCALYLANHPPSEYHWNRYALAVFSVLYIFFYWMWDSANGQKNTFRHKEKGQLIKRNTFPQVPWQAIDNPKTIQTDTGDHIMVDGWFAIIRKPNYVPDMFFSMSWGLITGFKSPFPWFYSIFFMVMIIHRTNRDINRCRRKYGEAWKRYEKEVPYLFIPFLSSTQRSSMETLKLPGMDMHLIHPLDSDSIKQFTGMRHLSLMSVFHVAVGPAMGLVPASQKFLTDPDTGVFKRELSRLFNGELQNLQNLRNYASLMDQTIETYWCETFSECDSEVEIGLGSWIFDFLSRSMGAMFWGEYGPFEDGKFRNHLRLFIQNLEALRNPIPWLIPFELRSARKAVRQKMEQCVKNGNYGRKQKQGVTLFERLAFLYESLEIPREGFTDCHLVAIVGLMSNVINIITWAFCEIVADSDLLVSLLAEIEAIVDASSPNPVIDVDQIRRSCPLLVATWYELLRTYGDSPVARGVHEDSVFNNKYQLWKGSIIMTPIHLHNFNIDIWGKDAEIFQPSRFLQKDGEVRQDLVKHLNVFGLPGMHQCPGRYLGMNLTLGMLAKALLTFNFTPTPGEALGRGILPARKDTMLGLPALSGDPRVIVRRREGIRAVHLNFDNVRPGW</sequence>
<comment type="catalytic activity">
    <reaction evidence="17">
        <text>ergosterol + NADP(+) = ergosta-5,7,22,24(28)-tetraen-3beta-ol + NADPH + H(+)</text>
        <dbReference type="Rhea" id="RHEA:18501"/>
        <dbReference type="ChEBI" id="CHEBI:15378"/>
        <dbReference type="ChEBI" id="CHEBI:16933"/>
        <dbReference type="ChEBI" id="CHEBI:18249"/>
        <dbReference type="ChEBI" id="CHEBI:57783"/>
        <dbReference type="ChEBI" id="CHEBI:58349"/>
        <dbReference type="EC" id="1.3.1.71"/>
    </reaction>
    <physiologicalReaction direction="right-to-left" evidence="17">
        <dbReference type="Rhea" id="RHEA:18503"/>
    </physiologicalReaction>
</comment>
<dbReference type="GO" id="GO:0005506">
    <property type="term" value="F:iron ion binding"/>
    <property type="evidence" value="ECO:0007669"/>
    <property type="project" value="InterPro"/>
</dbReference>
<dbReference type="InterPro" id="IPR036396">
    <property type="entry name" value="Cyt_P450_sf"/>
</dbReference>
<feature type="transmembrane region" description="Helical" evidence="18">
    <location>
        <begin position="171"/>
        <end position="191"/>
    </location>
</feature>
<dbReference type="PANTHER" id="PTHR21257">
    <property type="entry name" value="DELTA(14)-STEROL REDUCTASE"/>
    <property type="match status" value="1"/>
</dbReference>
<dbReference type="Gene3D" id="1.20.120.1630">
    <property type="match status" value="1"/>
</dbReference>
<feature type="transmembrane region" description="Helical" evidence="18">
    <location>
        <begin position="328"/>
        <end position="344"/>
    </location>
</feature>
<evidence type="ECO:0000256" key="12">
    <source>
        <dbReference type="ARBA" id="ARBA00023136"/>
    </source>
</evidence>
<feature type="transmembrane region" description="Helical" evidence="18">
    <location>
        <begin position="101"/>
        <end position="118"/>
    </location>
</feature>
<dbReference type="CDD" id="cd11040">
    <property type="entry name" value="CYP7_CYP8-like"/>
    <property type="match status" value="1"/>
</dbReference>
<evidence type="ECO:0000256" key="18">
    <source>
        <dbReference type="RuleBase" id="RU369120"/>
    </source>
</evidence>
<dbReference type="SUPFAM" id="SSF48264">
    <property type="entry name" value="Cytochrome P450"/>
    <property type="match status" value="1"/>
</dbReference>
<evidence type="ECO:0000313" key="20">
    <source>
        <dbReference type="EMBL" id="KZN86477.1"/>
    </source>
</evidence>
<evidence type="ECO:0000256" key="6">
    <source>
        <dbReference type="ARBA" id="ARBA00022857"/>
    </source>
</evidence>
<feature type="transmembrane region" description="Helical" evidence="18">
    <location>
        <begin position="37"/>
        <end position="60"/>
    </location>
</feature>
<dbReference type="PROSITE" id="PS01017">
    <property type="entry name" value="STEROL_REDUCT_1"/>
    <property type="match status" value="1"/>
</dbReference>
<dbReference type="Proteomes" id="UP000076449">
    <property type="component" value="Chromosome II"/>
</dbReference>
<evidence type="ECO:0000256" key="14">
    <source>
        <dbReference type="ARBA" id="ARBA00023221"/>
    </source>
</evidence>
<evidence type="ECO:0000256" key="13">
    <source>
        <dbReference type="ARBA" id="ARBA00023166"/>
    </source>
</evidence>
<evidence type="ECO:0000256" key="1">
    <source>
        <dbReference type="ARBA" id="ARBA00004477"/>
    </source>
</evidence>
<keyword evidence="11 18" id="KW-0443">Lipid metabolism</keyword>
<dbReference type="GO" id="GO:0006696">
    <property type="term" value="P:ergosterol biosynthetic process"/>
    <property type="evidence" value="ECO:0007669"/>
    <property type="project" value="TreeGrafter"/>
</dbReference>
<feature type="transmembrane region" description="Helical" evidence="18">
    <location>
        <begin position="292"/>
        <end position="316"/>
    </location>
</feature>
<dbReference type="GO" id="GO:0000246">
    <property type="term" value="F:Delta24(24-1) sterol reductase activity"/>
    <property type="evidence" value="ECO:0007669"/>
    <property type="project" value="UniProtKB-EC"/>
</dbReference>